<proteinExistence type="predicted"/>
<reference evidence="1" key="1">
    <citation type="submission" date="2020-12" db="EMBL/GenBank/DDBJ databases">
        <title>Metabolic potential, ecology and presence of endohyphal bacteria is reflected in genomic diversity of Mucoromycotina.</title>
        <authorList>
            <person name="Muszewska A."/>
            <person name="Okrasinska A."/>
            <person name="Steczkiewicz K."/>
            <person name="Drgas O."/>
            <person name="Orlowska M."/>
            <person name="Perlinska-Lenart U."/>
            <person name="Aleksandrzak-Piekarczyk T."/>
            <person name="Szatraj K."/>
            <person name="Zielenkiewicz U."/>
            <person name="Pilsyk S."/>
            <person name="Malc E."/>
            <person name="Mieczkowski P."/>
            <person name="Kruszewska J.S."/>
            <person name="Biernat P."/>
            <person name="Pawlowska J."/>
        </authorList>
    </citation>
    <scope>NUCLEOTIDE SEQUENCE</scope>
    <source>
        <strain evidence="1">WA0000017839</strain>
    </source>
</reference>
<dbReference type="EMBL" id="JAEPRD010000249">
    <property type="protein sequence ID" value="KAG2193097.1"/>
    <property type="molecule type" value="Genomic_DNA"/>
</dbReference>
<dbReference type="OrthoDB" id="2302253at2759"/>
<evidence type="ECO:0000313" key="1">
    <source>
        <dbReference type="EMBL" id="KAG2193097.1"/>
    </source>
</evidence>
<gene>
    <name evidence="1" type="ORF">INT47_009228</name>
</gene>
<sequence length="261" mass="29878">MASLPVGQVSAQVSETSFLGPQERYTLPAGDVHISQLKVILANIVPADGYPGIDILVSNDVIDQSLYKILSKKANFCVTTGIFLAGRFSPDSVRLFSQLLMSELVESYSQWANRLLGITQDEFVQAGDRVFEGGFLEAFMSPDHYQVNFARDTKRNMKEWLLPSVEAIRSSTAESFKTMAWLVPSSPWKKLCSRGYYMTMVKHFDPNMHEETNMLEIMETFRGQVLDYIYDTYEVLPLLAKDRLWITRQKKLQFVFLREMN</sequence>
<evidence type="ECO:0000313" key="2">
    <source>
        <dbReference type="Proteomes" id="UP000603453"/>
    </source>
</evidence>
<dbReference type="Proteomes" id="UP000603453">
    <property type="component" value="Unassembled WGS sequence"/>
</dbReference>
<name>A0A8H7QI57_9FUNG</name>
<protein>
    <submittedName>
        <fullName evidence="1">Uncharacterized protein</fullName>
    </submittedName>
</protein>
<keyword evidence="2" id="KW-1185">Reference proteome</keyword>
<dbReference type="AlphaFoldDB" id="A0A8H7QI57"/>
<accession>A0A8H7QI57</accession>
<organism evidence="1 2">
    <name type="scientific">Mucor saturninus</name>
    <dbReference type="NCBI Taxonomy" id="64648"/>
    <lineage>
        <taxon>Eukaryota</taxon>
        <taxon>Fungi</taxon>
        <taxon>Fungi incertae sedis</taxon>
        <taxon>Mucoromycota</taxon>
        <taxon>Mucoromycotina</taxon>
        <taxon>Mucoromycetes</taxon>
        <taxon>Mucorales</taxon>
        <taxon>Mucorineae</taxon>
        <taxon>Mucoraceae</taxon>
        <taxon>Mucor</taxon>
    </lineage>
</organism>
<comment type="caution">
    <text evidence="1">The sequence shown here is derived from an EMBL/GenBank/DDBJ whole genome shotgun (WGS) entry which is preliminary data.</text>
</comment>